<gene>
    <name evidence="1" type="ORF">E3T61_05480</name>
</gene>
<dbReference type="EMBL" id="SOHM01000009">
    <property type="protein sequence ID" value="TFD93026.1"/>
    <property type="molecule type" value="Genomic_DNA"/>
</dbReference>
<accession>A0A4R9BZA5</accession>
<proteinExistence type="predicted"/>
<keyword evidence="2" id="KW-1185">Reference proteome</keyword>
<dbReference type="Proteomes" id="UP000298468">
    <property type="component" value="Unassembled WGS sequence"/>
</dbReference>
<sequence length="151" mass="16928">MILYGARLNRRLRELSEVEPNSLVLSVDKRHGTGLWEALLQFGAPRSEKASILAVVANDRGLDVYSGHRPVKLLVHIPWQNVASVKKGEFALGVRSIPRIDIQVSTPDGDLKLPIVPNQSGWGIFNFSSRDRIVELVRLLAELRSRQTQQL</sequence>
<organism evidence="1 2">
    <name type="scientific">Cryobacterium lactosi</name>
    <dbReference type="NCBI Taxonomy" id="1259202"/>
    <lineage>
        <taxon>Bacteria</taxon>
        <taxon>Bacillati</taxon>
        <taxon>Actinomycetota</taxon>
        <taxon>Actinomycetes</taxon>
        <taxon>Micrococcales</taxon>
        <taxon>Microbacteriaceae</taxon>
        <taxon>Cryobacterium</taxon>
    </lineage>
</organism>
<dbReference type="RefSeq" id="WP_166793153.1">
    <property type="nucleotide sequence ID" value="NZ_SOHM01000009.1"/>
</dbReference>
<evidence type="ECO:0000313" key="2">
    <source>
        <dbReference type="Proteomes" id="UP000298468"/>
    </source>
</evidence>
<name>A0A4R9BZA5_9MICO</name>
<evidence type="ECO:0000313" key="1">
    <source>
        <dbReference type="EMBL" id="TFD93026.1"/>
    </source>
</evidence>
<protein>
    <submittedName>
        <fullName evidence="1">Uncharacterized protein</fullName>
    </submittedName>
</protein>
<reference evidence="1 2" key="1">
    <citation type="submission" date="2019-03" db="EMBL/GenBank/DDBJ databases">
        <title>Genomics of glacier-inhabiting Cryobacterium strains.</title>
        <authorList>
            <person name="Liu Q."/>
            <person name="Xin Y.-H."/>
        </authorList>
    </citation>
    <scope>NUCLEOTIDE SEQUENCE [LARGE SCALE GENOMIC DNA]</scope>
    <source>
        <strain evidence="1 2">Sr59</strain>
    </source>
</reference>
<dbReference type="AlphaFoldDB" id="A0A4R9BZA5"/>
<comment type="caution">
    <text evidence="1">The sequence shown here is derived from an EMBL/GenBank/DDBJ whole genome shotgun (WGS) entry which is preliminary data.</text>
</comment>